<proteinExistence type="predicted"/>
<dbReference type="EMBL" id="JACAZE010000007">
    <property type="protein sequence ID" value="KAF7310889.1"/>
    <property type="molecule type" value="Genomic_DNA"/>
</dbReference>
<organism evidence="5 6">
    <name type="scientific">Mycena chlorophos</name>
    <name type="common">Agaric fungus</name>
    <name type="synonym">Agaricus chlorophos</name>
    <dbReference type="NCBI Taxonomy" id="658473"/>
    <lineage>
        <taxon>Eukaryota</taxon>
        <taxon>Fungi</taxon>
        <taxon>Dikarya</taxon>
        <taxon>Basidiomycota</taxon>
        <taxon>Agaricomycotina</taxon>
        <taxon>Agaricomycetes</taxon>
        <taxon>Agaricomycetidae</taxon>
        <taxon>Agaricales</taxon>
        <taxon>Marasmiineae</taxon>
        <taxon>Mycenaceae</taxon>
        <taxon>Mycena</taxon>
    </lineage>
</organism>
<dbReference type="AlphaFoldDB" id="A0A8H6W9N8"/>
<dbReference type="GO" id="GO:0007059">
    <property type="term" value="P:chromosome segregation"/>
    <property type="evidence" value="ECO:0007669"/>
    <property type="project" value="UniProtKB-ARBA"/>
</dbReference>
<name>A0A8H6W9N8_MYCCL</name>
<keyword evidence="6" id="KW-1185">Reference proteome</keyword>
<evidence type="ECO:0000259" key="4">
    <source>
        <dbReference type="SMART" id="SM00968"/>
    </source>
</evidence>
<dbReference type="Gene3D" id="3.40.50.300">
    <property type="entry name" value="P-loop containing nucleotide triphosphate hydrolases"/>
    <property type="match status" value="1"/>
</dbReference>
<dbReference type="GO" id="GO:0005524">
    <property type="term" value="F:ATP binding"/>
    <property type="evidence" value="ECO:0007669"/>
    <property type="project" value="InterPro"/>
</dbReference>
<sequence length="558" mass="61628">MPPCAATESSRAWLTPNSCLDARGQPDGPHLQAWAGGIKASTTIVFSNSEVDKSPTGYETRKQITVTRQLALPNVSKYLINGHKTTQQIVQTMFQSVQLNINNPNFVMMQGKITKVLNIRPQQMLGMVEEAAPARGGDHTHAQQTALREAKFHRASEDRAGAAAHRARLHAYEWVEGRKRVQQGKRNVEAAEKDLEKLDDKTGELQRELGAAEKEKTAVERRRDQEQKKGGKLAKLEDAVGELDKELAKIRTQAEIKQGSIKAEEDRVEACRAEKAGLESSLQAKIEQVEKINAKHKAVMEKHAASEELLQSLLTGLSNNEANNTTGGGGYLGQIAASKQQATQAADEEKQARTKLGMSESDLKSAEARFKAIEREAGDAKKKLDALRVAVESCRNKIAQCGWSEEKENQAEGRTRELRAKIRALEEERDRINQSLGCLEFNYNLGPNFDRKRVRGLEIATGSGKLQSVVVDDEQVGKMLLSSRLEKKVTIIPLNKIQPRTINAQKLRAVENIGGDKVRPAISLVKYDEGVRKAMGYVFSDTLICDDAKVAVIRVLSA</sequence>
<feature type="domain" description="SMC hinge" evidence="4">
    <location>
        <begin position="447"/>
        <end position="555"/>
    </location>
</feature>
<gene>
    <name evidence="5" type="ORF">HMN09_00632100</name>
</gene>
<dbReference type="GO" id="GO:0005694">
    <property type="term" value="C:chromosome"/>
    <property type="evidence" value="ECO:0007669"/>
    <property type="project" value="InterPro"/>
</dbReference>
<evidence type="ECO:0000313" key="6">
    <source>
        <dbReference type="Proteomes" id="UP000613580"/>
    </source>
</evidence>
<comment type="caution">
    <text evidence="5">The sequence shown here is derived from an EMBL/GenBank/DDBJ whole genome shotgun (WGS) entry which is preliminary data.</text>
</comment>
<feature type="region of interest" description="Disordered" evidence="3">
    <location>
        <begin position="209"/>
        <end position="230"/>
    </location>
</feature>
<dbReference type="InterPro" id="IPR036277">
    <property type="entry name" value="SMC_hinge_sf"/>
</dbReference>
<protein>
    <submittedName>
        <fullName evidence="5">SMC hinge domain-containing protein</fullName>
    </submittedName>
</protein>
<dbReference type="PANTHER" id="PTHR43977">
    <property type="entry name" value="STRUCTURAL MAINTENANCE OF CHROMOSOMES PROTEIN 3"/>
    <property type="match status" value="1"/>
</dbReference>
<evidence type="ECO:0000256" key="1">
    <source>
        <dbReference type="ARBA" id="ARBA00023054"/>
    </source>
</evidence>
<dbReference type="SUPFAM" id="SSF57997">
    <property type="entry name" value="Tropomyosin"/>
    <property type="match status" value="1"/>
</dbReference>
<dbReference type="InterPro" id="IPR027417">
    <property type="entry name" value="P-loop_NTPase"/>
</dbReference>
<dbReference type="InterPro" id="IPR010935">
    <property type="entry name" value="SMC_hinge"/>
</dbReference>
<dbReference type="Gene3D" id="1.20.1060.20">
    <property type="match status" value="1"/>
</dbReference>
<dbReference type="SUPFAM" id="SSF52540">
    <property type="entry name" value="P-loop containing nucleoside triphosphate hydrolases"/>
    <property type="match status" value="1"/>
</dbReference>
<dbReference type="GO" id="GO:0051276">
    <property type="term" value="P:chromosome organization"/>
    <property type="evidence" value="ECO:0007669"/>
    <property type="project" value="InterPro"/>
</dbReference>
<accession>A0A8H6W9N8</accession>
<evidence type="ECO:0000313" key="5">
    <source>
        <dbReference type="EMBL" id="KAF7310889.1"/>
    </source>
</evidence>
<dbReference type="Pfam" id="PF06470">
    <property type="entry name" value="SMC_hinge"/>
    <property type="match status" value="1"/>
</dbReference>
<evidence type="ECO:0000256" key="3">
    <source>
        <dbReference type="SAM" id="MobiDB-lite"/>
    </source>
</evidence>
<dbReference type="OrthoDB" id="10255539at2759"/>
<evidence type="ECO:0000256" key="2">
    <source>
        <dbReference type="SAM" id="Coils"/>
    </source>
</evidence>
<dbReference type="Proteomes" id="UP000613580">
    <property type="component" value="Unassembled WGS sequence"/>
</dbReference>
<dbReference type="SUPFAM" id="SSF75553">
    <property type="entry name" value="Smc hinge domain"/>
    <property type="match status" value="1"/>
</dbReference>
<reference evidence="5" key="1">
    <citation type="submission" date="2020-05" db="EMBL/GenBank/DDBJ databases">
        <title>Mycena genomes resolve the evolution of fungal bioluminescence.</title>
        <authorList>
            <person name="Tsai I.J."/>
        </authorList>
    </citation>
    <scope>NUCLEOTIDE SEQUENCE</scope>
    <source>
        <strain evidence="5">110903Hualien_Pintung</strain>
    </source>
</reference>
<feature type="coiled-coil region" evidence="2">
    <location>
        <begin position="356"/>
        <end position="442"/>
    </location>
</feature>
<dbReference type="SMART" id="SM00968">
    <property type="entry name" value="SMC_hinge"/>
    <property type="match status" value="1"/>
</dbReference>
<keyword evidence="1 2" id="KW-0175">Coiled coil</keyword>